<gene>
    <name evidence="3" type="ORF">NCTC13337_00838</name>
</gene>
<name>A0A380MPR6_9GAMM</name>
<dbReference type="Pfam" id="PF02036">
    <property type="entry name" value="SCP2"/>
    <property type="match status" value="1"/>
</dbReference>
<dbReference type="InterPro" id="IPR003033">
    <property type="entry name" value="SCP2_sterol-bd_dom"/>
</dbReference>
<feature type="coiled-coil region" evidence="1">
    <location>
        <begin position="175"/>
        <end position="202"/>
    </location>
</feature>
<evidence type="ECO:0000256" key="1">
    <source>
        <dbReference type="SAM" id="Coils"/>
    </source>
</evidence>
<reference evidence="3 4" key="1">
    <citation type="submission" date="2018-06" db="EMBL/GenBank/DDBJ databases">
        <authorList>
            <consortium name="Pathogen Informatics"/>
            <person name="Doyle S."/>
        </authorList>
    </citation>
    <scope>NUCLEOTIDE SEQUENCE [LARGE SCALE GENOMIC DNA]</scope>
    <source>
        <strain evidence="3 4">NCTC13337</strain>
    </source>
</reference>
<dbReference type="Gene3D" id="3.30.1050.10">
    <property type="entry name" value="SCP2 sterol-binding domain"/>
    <property type="match status" value="1"/>
</dbReference>
<dbReference type="Proteomes" id="UP000254601">
    <property type="component" value="Unassembled WGS sequence"/>
</dbReference>
<proteinExistence type="predicted"/>
<evidence type="ECO:0000313" key="4">
    <source>
        <dbReference type="Proteomes" id="UP000254601"/>
    </source>
</evidence>
<dbReference type="InterPro" id="IPR038989">
    <property type="entry name" value="UbiJ"/>
</dbReference>
<dbReference type="SUPFAM" id="SSF55718">
    <property type="entry name" value="SCP-like"/>
    <property type="match status" value="1"/>
</dbReference>
<sequence length="207" mass="23886">MLMIEHFFNATLIENAINRALSLDPQAQEKLSKLNERHIGIQLDFTATPWIFKVEDGALRFSDAPFNDCDVRLSGTLGGFLHLFRGQEEKRNENDKLYIEGDLHTAQQFQRVMGSLSPDFEAALNRRLGDKLGSAAISAWQQMRYQGEIAKEKAESVLREWLVGEQGIGVNREVFTQYQQQMNTLDERLQRLEARFKQLENQLRERG</sequence>
<feature type="domain" description="SCP2" evidence="2">
    <location>
        <begin position="17"/>
        <end position="113"/>
    </location>
</feature>
<accession>A0A380MPR6</accession>
<dbReference type="AlphaFoldDB" id="A0A380MPR6"/>
<evidence type="ECO:0000259" key="2">
    <source>
        <dbReference type="Pfam" id="PF02036"/>
    </source>
</evidence>
<dbReference type="PANTHER" id="PTHR38693:SF1">
    <property type="entry name" value="UBIQUINONE BIOSYNTHESIS ACCESSORY FACTOR UBIJ"/>
    <property type="match status" value="1"/>
</dbReference>
<organism evidence="3 4">
    <name type="scientific">Suttonella ornithocola</name>
    <dbReference type="NCBI Taxonomy" id="279832"/>
    <lineage>
        <taxon>Bacteria</taxon>
        <taxon>Pseudomonadati</taxon>
        <taxon>Pseudomonadota</taxon>
        <taxon>Gammaproteobacteria</taxon>
        <taxon>Cardiobacteriales</taxon>
        <taxon>Cardiobacteriaceae</taxon>
        <taxon>Suttonella</taxon>
    </lineage>
</organism>
<dbReference type="PANTHER" id="PTHR38693">
    <property type="entry name" value="UBIQUINONE BIOSYNTHESIS PROTEIN UBIJ"/>
    <property type="match status" value="1"/>
</dbReference>
<keyword evidence="4" id="KW-1185">Reference proteome</keyword>
<dbReference type="OrthoDB" id="9796077at2"/>
<dbReference type="GO" id="GO:0006744">
    <property type="term" value="P:ubiquinone biosynthetic process"/>
    <property type="evidence" value="ECO:0007669"/>
    <property type="project" value="InterPro"/>
</dbReference>
<keyword evidence="1" id="KW-0175">Coiled coil</keyword>
<evidence type="ECO:0000313" key="3">
    <source>
        <dbReference type="EMBL" id="SUO94609.1"/>
    </source>
</evidence>
<protein>
    <submittedName>
        <fullName evidence="3">Uncharacterized protein conserved in bacteria</fullName>
    </submittedName>
</protein>
<dbReference type="InterPro" id="IPR036527">
    <property type="entry name" value="SCP2_sterol-bd_dom_sf"/>
</dbReference>
<dbReference type="EMBL" id="UHIC01000001">
    <property type="protein sequence ID" value="SUO94609.1"/>
    <property type="molecule type" value="Genomic_DNA"/>
</dbReference>